<protein>
    <submittedName>
        <fullName evidence="3">Uncharacterized protein</fullName>
    </submittedName>
</protein>
<reference evidence="3" key="1">
    <citation type="submission" date="2021-01" db="EMBL/GenBank/DDBJ databases">
        <authorList>
            <person name="Corre E."/>
            <person name="Pelletier E."/>
            <person name="Niang G."/>
            <person name="Scheremetjew M."/>
            <person name="Finn R."/>
            <person name="Kale V."/>
            <person name="Holt S."/>
            <person name="Cochrane G."/>
            <person name="Meng A."/>
            <person name="Brown T."/>
            <person name="Cohen L."/>
        </authorList>
    </citation>
    <scope>NUCLEOTIDE SEQUENCE</scope>
    <source>
        <strain evidence="3">CCMP1723</strain>
    </source>
</reference>
<dbReference type="InterPro" id="IPR010903">
    <property type="entry name" value="DUF1517"/>
</dbReference>
<dbReference type="InterPro" id="IPR053023">
    <property type="entry name" value="FLAP_modulator"/>
</dbReference>
<feature type="region of interest" description="Disordered" evidence="1">
    <location>
        <begin position="123"/>
        <end position="161"/>
    </location>
</feature>
<keyword evidence="2" id="KW-1133">Transmembrane helix</keyword>
<dbReference type="PANTHER" id="PTHR33975:SF2">
    <property type="entry name" value="MYELIN-ASSOCIATED OLIGODENDROCYTE BASIC PROTEIN"/>
    <property type="match status" value="1"/>
</dbReference>
<feature type="region of interest" description="Disordered" evidence="1">
    <location>
        <begin position="62"/>
        <end position="85"/>
    </location>
</feature>
<dbReference type="Pfam" id="PF07466">
    <property type="entry name" value="DUF1517"/>
    <property type="match status" value="1"/>
</dbReference>
<sequence>MSLASSSVTILRRVRGSARATRRASPVTNASLARPGIIVRSGVTFDPLRVLARRRASPRALAIRASASGPPASNTRRPASELERIAGDDSSAPWWKGAARGAAAFALAASLVLAAPSDALAARSSGRMGGSSFRAAAPSRSYSSPSSSYSSSSTMSTGPSMTSRRMIAPTIFVPMGGYGYGAGMGYGFGNIVSLAFIAIVLMAFLDNVKNMFGGDGIQLGGDAIAVVKVQIGLLGMARDLQLDLEKIADKADTSTTEGLHYVLEETVLALLRNPEYCVYGYATSASARGPEEAEDTFNEFSMDERGKLAEETLVNVNSRKRSSPSNAAGKDGDTDGGINEYILVTIIAACDGGLKLPAVTDSAELRTALKRVGAIRADALQAVEVIWTPQEEGDTLTEEELLADYPTLNVL</sequence>
<proteinExistence type="predicted"/>
<dbReference type="PANTHER" id="PTHR33975">
    <property type="entry name" value="MYELIN-ASSOCIATED OLIGODENDROCYTE BASIC PROTEIN"/>
    <property type="match status" value="1"/>
</dbReference>
<accession>A0A7S0IG45</accession>
<evidence type="ECO:0000313" key="3">
    <source>
        <dbReference type="EMBL" id="CAD8520784.1"/>
    </source>
</evidence>
<keyword evidence="2" id="KW-0472">Membrane</keyword>
<keyword evidence="2" id="KW-0812">Transmembrane</keyword>
<feature type="transmembrane region" description="Helical" evidence="2">
    <location>
        <begin position="184"/>
        <end position="205"/>
    </location>
</feature>
<evidence type="ECO:0000256" key="2">
    <source>
        <dbReference type="SAM" id="Phobius"/>
    </source>
</evidence>
<dbReference type="EMBL" id="HBEQ01010204">
    <property type="protein sequence ID" value="CAD8520784.1"/>
    <property type="molecule type" value="Transcribed_RNA"/>
</dbReference>
<gene>
    <name evidence="3" type="ORF">MCOM1403_LOCUS8210</name>
</gene>
<evidence type="ECO:0000256" key="1">
    <source>
        <dbReference type="SAM" id="MobiDB-lite"/>
    </source>
</evidence>
<dbReference type="AlphaFoldDB" id="A0A7S0IG45"/>
<name>A0A7S0IG45_MICPS</name>
<organism evidence="3">
    <name type="scientific">Micromonas pusilla</name>
    <name type="common">Picoplanktonic green alga</name>
    <name type="synonym">Chromulina pusilla</name>
    <dbReference type="NCBI Taxonomy" id="38833"/>
    <lineage>
        <taxon>Eukaryota</taxon>
        <taxon>Viridiplantae</taxon>
        <taxon>Chlorophyta</taxon>
        <taxon>Mamiellophyceae</taxon>
        <taxon>Mamiellales</taxon>
        <taxon>Mamiellaceae</taxon>
        <taxon>Micromonas</taxon>
    </lineage>
</organism>